<name>A0ABD3C7W5_9LAMI</name>
<dbReference type="Proteomes" id="UP001632038">
    <property type="component" value="Unassembled WGS sequence"/>
</dbReference>
<organism evidence="2 3">
    <name type="scientific">Castilleja foliolosa</name>
    <dbReference type="NCBI Taxonomy" id="1961234"/>
    <lineage>
        <taxon>Eukaryota</taxon>
        <taxon>Viridiplantae</taxon>
        <taxon>Streptophyta</taxon>
        <taxon>Embryophyta</taxon>
        <taxon>Tracheophyta</taxon>
        <taxon>Spermatophyta</taxon>
        <taxon>Magnoliopsida</taxon>
        <taxon>eudicotyledons</taxon>
        <taxon>Gunneridae</taxon>
        <taxon>Pentapetalae</taxon>
        <taxon>asterids</taxon>
        <taxon>lamiids</taxon>
        <taxon>Lamiales</taxon>
        <taxon>Orobanchaceae</taxon>
        <taxon>Pedicularideae</taxon>
        <taxon>Castillejinae</taxon>
        <taxon>Castilleja</taxon>
    </lineage>
</organism>
<feature type="region of interest" description="Disordered" evidence="1">
    <location>
        <begin position="1"/>
        <end position="71"/>
    </location>
</feature>
<dbReference type="EMBL" id="JAVIJP010000052">
    <property type="protein sequence ID" value="KAL3625426.1"/>
    <property type="molecule type" value="Genomic_DNA"/>
</dbReference>
<proteinExistence type="predicted"/>
<dbReference type="AlphaFoldDB" id="A0ABD3C7W5"/>
<evidence type="ECO:0000313" key="3">
    <source>
        <dbReference type="Proteomes" id="UP001632038"/>
    </source>
</evidence>
<comment type="caution">
    <text evidence="2">The sequence shown here is derived from an EMBL/GenBank/DDBJ whole genome shotgun (WGS) entry which is preliminary data.</text>
</comment>
<reference evidence="3" key="1">
    <citation type="journal article" date="2024" name="IScience">
        <title>Strigolactones Initiate the Formation of Haustorium-like Structures in Castilleja.</title>
        <authorList>
            <person name="Buerger M."/>
            <person name="Peterson D."/>
            <person name="Chory J."/>
        </authorList>
    </citation>
    <scope>NUCLEOTIDE SEQUENCE [LARGE SCALE GENOMIC DNA]</scope>
</reference>
<feature type="compositionally biased region" description="Polar residues" evidence="1">
    <location>
        <begin position="1"/>
        <end position="31"/>
    </location>
</feature>
<gene>
    <name evidence="2" type="ORF">CASFOL_030880</name>
</gene>
<evidence type="ECO:0000313" key="2">
    <source>
        <dbReference type="EMBL" id="KAL3625426.1"/>
    </source>
</evidence>
<sequence>MQNSFSTTYIQSSLHSPSQTISLPNPSSMAATSVCDINGDKENIPSSSSVQPAVANPAVHSNKKRKSRTPLEDITNLLYPENVPSPPEAQLVSEISASSQLSRARFSNQLENRRKKARTSATLRNSNTSAVTLRKHFR</sequence>
<evidence type="ECO:0000256" key="1">
    <source>
        <dbReference type="SAM" id="MobiDB-lite"/>
    </source>
</evidence>
<feature type="region of interest" description="Disordered" evidence="1">
    <location>
        <begin position="113"/>
        <end position="138"/>
    </location>
</feature>
<accession>A0ABD3C7W5</accession>
<feature type="compositionally biased region" description="Polar residues" evidence="1">
    <location>
        <begin position="119"/>
        <end position="131"/>
    </location>
</feature>
<keyword evidence="3" id="KW-1185">Reference proteome</keyword>
<protein>
    <submittedName>
        <fullName evidence="2">Uncharacterized protein</fullName>
    </submittedName>
</protein>